<reference evidence="2 3" key="1">
    <citation type="submission" date="2019-07" db="EMBL/GenBank/DDBJ databases">
        <title>Whole genome shotgun sequence of Marinococcus halophilus NBRC 102359.</title>
        <authorList>
            <person name="Hosoyama A."/>
            <person name="Uohara A."/>
            <person name="Ohji S."/>
            <person name="Ichikawa N."/>
        </authorList>
    </citation>
    <scope>NUCLEOTIDE SEQUENCE [LARGE SCALE GENOMIC DNA]</scope>
    <source>
        <strain evidence="2 3">NBRC 102359</strain>
    </source>
</reference>
<evidence type="ECO:0000313" key="2">
    <source>
        <dbReference type="EMBL" id="GEK58474.1"/>
    </source>
</evidence>
<dbReference type="AlphaFoldDB" id="A0A510Y553"/>
<dbReference type="EMBL" id="BJUN01000006">
    <property type="protein sequence ID" value="GEK58474.1"/>
    <property type="molecule type" value="Genomic_DNA"/>
</dbReference>
<protein>
    <submittedName>
        <fullName evidence="2">Uncharacterized protein</fullName>
    </submittedName>
</protein>
<comment type="caution">
    <text evidence="2">The sequence shown here is derived from an EMBL/GenBank/DDBJ whole genome shotgun (WGS) entry which is preliminary data.</text>
</comment>
<evidence type="ECO:0000313" key="3">
    <source>
        <dbReference type="Proteomes" id="UP000321051"/>
    </source>
</evidence>
<keyword evidence="1" id="KW-1133">Transmembrane helix</keyword>
<feature type="transmembrane region" description="Helical" evidence="1">
    <location>
        <begin position="41"/>
        <end position="60"/>
    </location>
</feature>
<dbReference type="Proteomes" id="UP000321051">
    <property type="component" value="Unassembled WGS sequence"/>
</dbReference>
<dbReference type="RefSeq" id="WP_079475300.1">
    <property type="nucleotide sequence ID" value="NZ_BJUN01000006.1"/>
</dbReference>
<dbReference type="OrthoDB" id="2972010at2"/>
<name>A0A510Y553_MARHA</name>
<keyword evidence="3" id="KW-1185">Reference proteome</keyword>
<sequence>MEDARMKMFSSMLLAISLLLVITTDILLIVTAIVVGGGISLYVYAGLVITALWGVGLAAHFKAQSRISFIIFFILTVLLLINLFSGILTGPAVEFSS</sequence>
<keyword evidence="1" id="KW-0472">Membrane</keyword>
<feature type="transmembrane region" description="Helical" evidence="1">
    <location>
        <begin position="12"/>
        <end position="35"/>
    </location>
</feature>
<keyword evidence="1" id="KW-0812">Transmembrane</keyword>
<organism evidence="2 3">
    <name type="scientific">Marinococcus halophilus</name>
    <dbReference type="NCBI Taxonomy" id="1371"/>
    <lineage>
        <taxon>Bacteria</taxon>
        <taxon>Bacillati</taxon>
        <taxon>Bacillota</taxon>
        <taxon>Bacilli</taxon>
        <taxon>Bacillales</taxon>
        <taxon>Bacillaceae</taxon>
        <taxon>Marinococcus</taxon>
    </lineage>
</organism>
<feature type="transmembrane region" description="Helical" evidence="1">
    <location>
        <begin position="67"/>
        <end position="88"/>
    </location>
</feature>
<evidence type="ECO:0000256" key="1">
    <source>
        <dbReference type="SAM" id="Phobius"/>
    </source>
</evidence>
<proteinExistence type="predicted"/>
<gene>
    <name evidence="2" type="ORF">MHA01_13790</name>
</gene>
<accession>A0A510Y553</accession>